<accession>A0A815QRZ5</accession>
<sequence>MGNRPAQITHASVSGPWVLTEWTEYEVPTVHIQGHNRPVVTRRQFTVRPASTENNQHLNTRESGIRQYPQNNRTAVRVHNGRSSRSRSEIKPRSGTFSNGTIR</sequence>
<dbReference type="AlphaFoldDB" id="A0A815QRZ5"/>
<feature type="region of interest" description="Disordered" evidence="1">
    <location>
        <begin position="69"/>
        <end position="103"/>
    </location>
</feature>
<gene>
    <name evidence="2" type="ORF">EDS130_LOCUS40572</name>
</gene>
<name>A0A815QRZ5_ADIRI</name>
<dbReference type="Proteomes" id="UP000663852">
    <property type="component" value="Unassembled WGS sequence"/>
</dbReference>
<proteinExistence type="predicted"/>
<comment type="caution">
    <text evidence="2">The sequence shown here is derived from an EMBL/GenBank/DDBJ whole genome shotgun (WGS) entry which is preliminary data.</text>
</comment>
<protein>
    <submittedName>
        <fullName evidence="2">Uncharacterized protein</fullName>
    </submittedName>
</protein>
<evidence type="ECO:0000313" key="3">
    <source>
        <dbReference type="Proteomes" id="UP000663852"/>
    </source>
</evidence>
<reference evidence="2" key="1">
    <citation type="submission" date="2021-02" db="EMBL/GenBank/DDBJ databases">
        <authorList>
            <person name="Nowell W R."/>
        </authorList>
    </citation>
    <scope>NUCLEOTIDE SEQUENCE</scope>
</reference>
<evidence type="ECO:0000313" key="2">
    <source>
        <dbReference type="EMBL" id="CAF1467602.1"/>
    </source>
</evidence>
<dbReference type="EMBL" id="CAJNOJ010000494">
    <property type="protein sequence ID" value="CAF1467602.1"/>
    <property type="molecule type" value="Genomic_DNA"/>
</dbReference>
<organism evidence="2 3">
    <name type="scientific">Adineta ricciae</name>
    <name type="common">Rotifer</name>
    <dbReference type="NCBI Taxonomy" id="249248"/>
    <lineage>
        <taxon>Eukaryota</taxon>
        <taxon>Metazoa</taxon>
        <taxon>Spiralia</taxon>
        <taxon>Gnathifera</taxon>
        <taxon>Rotifera</taxon>
        <taxon>Eurotatoria</taxon>
        <taxon>Bdelloidea</taxon>
        <taxon>Adinetida</taxon>
        <taxon>Adinetidae</taxon>
        <taxon>Adineta</taxon>
    </lineage>
</organism>
<evidence type="ECO:0000256" key="1">
    <source>
        <dbReference type="SAM" id="MobiDB-lite"/>
    </source>
</evidence>